<keyword evidence="1" id="KW-1133">Transmembrane helix</keyword>
<reference evidence="2 3" key="1">
    <citation type="submission" date="2017-07" db="EMBL/GenBank/DDBJ databases">
        <title>First draft Genome Sequence of Nocardia cerradoensis isolated from human infection.</title>
        <authorList>
            <person name="Carrasco G."/>
        </authorList>
    </citation>
    <scope>NUCLEOTIDE SEQUENCE [LARGE SCALE GENOMIC DNA]</scope>
    <source>
        <strain evidence="2 3">CNM20130759</strain>
    </source>
</reference>
<gene>
    <name evidence="2" type="ORF">B7C42_01632</name>
</gene>
<keyword evidence="1" id="KW-0472">Membrane</keyword>
<evidence type="ECO:0000313" key="3">
    <source>
        <dbReference type="Proteomes" id="UP000215506"/>
    </source>
</evidence>
<keyword evidence="3" id="KW-1185">Reference proteome</keyword>
<comment type="caution">
    <text evidence="2">The sequence shown here is derived from an EMBL/GenBank/DDBJ whole genome shotgun (WGS) entry which is preliminary data.</text>
</comment>
<keyword evidence="1" id="KW-0812">Transmembrane</keyword>
<evidence type="ECO:0000313" key="2">
    <source>
        <dbReference type="EMBL" id="OXR46657.1"/>
    </source>
</evidence>
<organism evidence="2 3">
    <name type="scientific">Nocardia cerradoensis</name>
    <dbReference type="NCBI Taxonomy" id="85688"/>
    <lineage>
        <taxon>Bacteria</taxon>
        <taxon>Bacillati</taxon>
        <taxon>Actinomycetota</taxon>
        <taxon>Actinomycetes</taxon>
        <taxon>Mycobacteriales</taxon>
        <taxon>Nocardiaceae</taxon>
        <taxon>Nocardia</taxon>
    </lineage>
</organism>
<proteinExistence type="predicted"/>
<evidence type="ECO:0000256" key="1">
    <source>
        <dbReference type="SAM" id="Phobius"/>
    </source>
</evidence>
<dbReference type="AlphaFoldDB" id="A0A231HD70"/>
<protein>
    <submittedName>
        <fullName evidence="2">Uncharacterized protein</fullName>
    </submittedName>
</protein>
<dbReference type="EMBL" id="NGAF01000002">
    <property type="protein sequence ID" value="OXR46657.1"/>
    <property type="molecule type" value="Genomic_DNA"/>
</dbReference>
<name>A0A231HD70_9NOCA</name>
<accession>A0A231HD70</accession>
<feature type="transmembrane region" description="Helical" evidence="1">
    <location>
        <begin position="12"/>
        <end position="34"/>
    </location>
</feature>
<dbReference type="Proteomes" id="UP000215506">
    <property type="component" value="Unassembled WGS sequence"/>
</dbReference>
<sequence length="35" mass="3509">MGLLSTLSADAAAVPWGTVAVDLAKVAFAVLGVFF</sequence>